<comment type="caution">
    <text evidence="1">The sequence shown here is derived from an EMBL/GenBank/DDBJ whole genome shotgun (WGS) entry which is preliminary data.</text>
</comment>
<dbReference type="Proteomes" id="UP000606786">
    <property type="component" value="Unassembled WGS sequence"/>
</dbReference>
<sequence>MELRNEDHQNRTEWQSLDHHLNRLEYHPGFAQKTIKHGGGYIMWKSRTSTFRGRSLNERNDFNIKRFESIGGGVKLYDLPTFASIAEECRCFSPTSTTLPKLSDAVIAGN</sequence>
<accession>A0A811UV02</accession>
<gene>
    <name evidence="1" type="ORF">CCAP1982_LOCUS10306</name>
</gene>
<proteinExistence type="predicted"/>
<name>A0A811UV02_CERCA</name>
<keyword evidence="2" id="KW-1185">Reference proteome</keyword>
<evidence type="ECO:0000313" key="2">
    <source>
        <dbReference type="Proteomes" id="UP000606786"/>
    </source>
</evidence>
<reference evidence="1" key="1">
    <citation type="submission" date="2020-11" db="EMBL/GenBank/DDBJ databases">
        <authorList>
            <person name="Whitehead M."/>
        </authorList>
    </citation>
    <scope>NUCLEOTIDE SEQUENCE</scope>
    <source>
        <strain evidence="1">EGII</strain>
    </source>
</reference>
<protein>
    <submittedName>
        <fullName evidence="1">(Mediterranean fruit fly) hypothetical protein</fullName>
    </submittedName>
</protein>
<dbReference type="AlphaFoldDB" id="A0A811UV02"/>
<dbReference type="EMBL" id="CAJHJT010000023">
    <property type="protein sequence ID" value="CAD7001815.1"/>
    <property type="molecule type" value="Genomic_DNA"/>
</dbReference>
<evidence type="ECO:0000313" key="1">
    <source>
        <dbReference type="EMBL" id="CAD7001815.1"/>
    </source>
</evidence>
<organism evidence="1 2">
    <name type="scientific">Ceratitis capitata</name>
    <name type="common">Mediterranean fruit fly</name>
    <name type="synonym">Tephritis capitata</name>
    <dbReference type="NCBI Taxonomy" id="7213"/>
    <lineage>
        <taxon>Eukaryota</taxon>
        <taxon>Metazoa</taxon>
        <taxon>Ecdysozoa</taxon>
        <taxon>Arthropoda</taxon>
        <taxon>Hexapoda</taxon>
        <taxon>Insecta</taxon>
        <taxon>Pterygota</taxon>
        <taxon>Neoptera</taxon>
        <taxon>Endopterygota</taxon>
        <taxon>Diptera</taxon>
        <taxon>Brachycera</taxon>
        <taxon>Muscomorpha</taxon>
        <taxon>Tephritoidea</taxon>
        <taxon>Tephritidae</taxon>
        <taxon>Ceratitis</taxon>
        <taxon>Ceratitis</taxon>
    </lineage>
</organism>